<name>A0A2T7BPK2_9BACT</name>
<reference evidence="1 2" key="1">
    <citation type="submission" date="2018-04" db="EMBL/GenBank/DDBJ databases">
        <title>Chitinophaga fuyangensis sp. nov., isolated from soil in a chemical factory.</title>
        <authorList>
            <person name="Chen K."/>
        </authorList>
    </citation>
    <scope>NUCLEOTIDE SEQUENCE [LARGE SCALE GENOMIC DNA]</scope>
    <source>
        <strain evidence="1 2">LY-1</strain>
    </source>
</reference>
<sequence>MITALLGGCAKPAYQYNREGMVVNSQRAYYVNEPLWLVLSMPGDFHYQPADTGKGVQVGYSRPEDKAVLRQLGIAPEKATILYNATPVKPPYYHLVALLHHDSSGLSKGMARKYTHAAPSYWYRKVEYKKREIYQALLPYRDGAISLVYYAARQNDCHYCDIENIATFNYNWLVKNAGGGSDSTLREVALEVPSDSLSAKEMGVMLVHRLDNSGKVNYQTFVPMAAGEHRFNMSLQKGLYRFSYMDRQQHIRWSRQMHVD</sequence>
<accession>A0A2T7BPK2</accession>
<evidence type="ECO:0000313" key="2">
    <source>
        <dbReference type="Proteomes" id="UP000244450"/>
    </source>
</evidence>
<gene>
    <name evidence="1" type="ORF">DCC81_09225</name>
</gene>
<dbReference type="AlphaFoldDB" id="A0A2T7BPK2"/>
<proteinExistence type="predicted"/>
<dbReference type="Proteomes" id="UP000244450">
    <property type="component" value="Unassembled WGS sequence"/>
</dbReference>
<dbReference type="EMBL" id="QCYK01000001">
    <property type="protein sequence ID" value="PUZ29605.1"/>
    <property type="molecule type" value="Genomic_DNA"/>
</dbReference>
<protein>
    <submittedName>
        <fullName evidence="1">Uncharacterized protein</fullName>
    </submittedName>
</protein>
<organism evidence="1 2">
    <name type="scientific">Chitinophaga parva</name>
    <dbReference type="NCBI Taxonomy" id="2169414"/>
    <lineage>
        <taxon>Bacteria</taxon>
        <taxon>Pseudomonadati</taxon>
        <taxon>Bacteroidota</taxon>
        <taxon>Chitinophagia</taxon>
        <taxon>Chitinophagales</taxon>
        <taxon>Chitinophagaceae</taxon>
        <taxon>Chitinophaga</taxon>
    </lineage>
</organism>
<evidence type="ECO:0000313" key="1">
    <source>
        <dbReference type="EMBL" id="PUZ29605.1"/>
    </source>
</evidence>
<keyword evidence="2" id="KW-1185">Reference proteome</keyword>
<comment type="caution">
    <text evidence="1">The sequence shown here is derived from an EMBL/GenBank/DDBJ whole genome shotgun (WGS) entry which is preliminary data.</text>
</comment>